<sequence length="173" mass="20722">MESLYDCNEIRDFEIKIFASGNCKCFVPMSFMKTNQKLCVIYHTDGYQKLDLSQFQNPYEILNLIEKMVLCVKEAQNHLILHTRYYLTENYIYLDQDMSVMKIIFIPSKENEEKPNFSEKMVHFLEEMKFENVRCSEYINLVIHKLEKFNLSMGALLNYLSELKREIHLCGWE</sequence>
<proteinExistence type="predicted"/>
<dbReference type="AlphaFoldDB" id="A0A6P1MD62"/>
<dbReference type="KEGG" id="amic:Ami3637_00480"/>
<dbReference type="InterPro" id="IPR045962">
    <property type="entry name" value="DUF6382"/>
</dbReference>
<reference evidence="2 3" key="1">
    <citation type="submission" date="2020-01" db="EMBL/GenBank/DDBJ databases">
        <title>Genomic analysis of Aminipila sp. CBA3637.</title>
        <authorList>
            <person name="Kim Y.B."/>
            <person name="Roh S.W."/>
        </authorList>
    </citation>
    <scope>NUCLEOTIDE SEQUENCE [LARGE SCALE GENOMIC DNA]</scope>
    <source>
        <strain evidence="2 3">CBA3637</strain>
    </source>
</reference>
<dbReference type="Pfam" id="PF19909">
    <property type="entry name" value="DUF6382"/>
    <property type="match status" value="1"/>
</dbReference>
<dbReference type="RefSeq" id="WP_162360840.1">
    <property type="nucleotide sequence ID" value="NZ_CP047591.1"/>
</dbReference>
<protein>
    <recommendedName>
        <fullName evidence="1">DUF6382 domain-containing protein</fullName>
    </recommendedName>
</protein>
<organism evidence="2 3">
    <name type="scientific">Aminipila terrae</name>
    <dbReference type="NCBI Taxonomy" id="2697030"/>
    <lineage>
        <taxon>Bacteria</taxon>
        <taxon>Bacillati</taxon>
        <taxon>Bacillota</taxon>
        <taxon>Clostridia</taxon>
        <taxon>Peptostreptococcales</taxon>
        <taxon>Anaerovoracaceae</taxon>
        <taxon>Aminipila</taxon>
    </lineage>
</organism>
<name>A0A6P1MD62_9FIRM</name>
<feature type="domain" description="DUF6382" evidence="1">
    <location>
        <begin position="10"/>
        <end position="147"/>
    </location>
</feature>
<gene>
    <name evidence="2" type="ORF">Ami3637_00480</name>
</gene>
<keyword evidence="3" id="KW-1185">Reference proteome</keyword>
<evidence type="ECO:0000259" key="1">
    <source>
        <dbReference type="Pfam" id="PF19909"/>
    </source>
</evidence>
<evidence type="ECO:0000313" key="3">
    <source>
        <dbReference type="Proteomes" id="UP000463883"/>
    </source>
</evidence>
<dbReference type="Proteomes" id="UP000463883">
    <property type="component" value="Chromosome"/>
</dbReference>
<dbReference type="EMBL" id="CP047591">
    <property type="protein sequence ID" value="QHI71063.1"/>
    <property type="molecule type" value="Genomic_DNA"/>
</dbReference>
<accession>A0A6P1MD62</accession>
<evidence type="ECO:0000313" key="2">
    <source>
        <dbReference type="EMBL" id="QHI71063.1"/>
    </source>
</evidence>